<dbReference type="PANTHER" id="PTHR47529:SF1">
    <property type="entry name" value="PERIPLASMIC CHAPERONE PPID"/>
    <property type="match status" value="1"/>
</dbReference>
<keyword evidence="8 12" id="KW-0413">Isomerase</keyword>
<dbReference type="AlphaFoldDB" id="A0A939GV66"/>
<evidence type="ECO:0000313" key="16">
    <source>
        <dbReference type="Proteomes" id="UP000664731"/>
    </source>
</evidence>
<evidence type="ECO:0000256" key="5">
    <source>
        <dbReference type="ARBA" id="ARBA00022989"/>
    </source>
</evidence>
<evidence type="ECO:0000256" key="7">
    <source>
        <dbReference type="ARBA" id="ARBA00023186"/>
    </source>
</evidence>
<dbReference type="Gene3D" id="1.10.4030.10">
    <property type="entry name" value="Porin chaperone SurA, peptide-binding domain"/>
    <property type="match status" value="1"/>
</dbReference>
<keyword evidence="16" id="KW-1185">Reference proteome</keyword>
<dbReference type="InterPro" id="IPR052029">
    <property type="entry name" value="PpiD_chaperone"/>
</dbReference>
<evidence type="ECO:0000256" key="8">
    <source>
        <dbReference type="ARBA" id="ARBA00023235"/>
    </source>
</evidence>
<dbReference type="InterPro" id="IPR027304">
    <property type="entry name" value="Trigger_fact/SurA_dom_sf"/>
</dbReference>
<evidence type="ECO:0000256" key="13">
    <source>
        <dbReference type="SAM" id="Phobius"/>
    </source>
</evidence>
<evidence type="ECO:0000256" key="12">
    <source>
        <dbReference type="PROSITE-ProRule" id="PRU00278"/>
    </source>
</evidence>
<protein>
    <recommendedName>
        <fullName evidence="10">Periplasmic chaperone PpiD</fullName>
    </recommendedName>
    <alternativeName>
        <fullName evidence="11">Periplasmic folding chaperone</fullName>
    </alternativeName>
</protein>
<evidence type="ECO:0000256" key="1">
    <source>
        <dbReference type="ARBA" id="ARBA00004382"/>
    </source>
</evidence>
<reference evidence="15" key="1">
    <citation type="submission" date="2021-03" db="EMBL/GenBank/DDBJ databases">
        <title>Comamonas denitrificans.</title>
        <authorList>
            <person name="Finster K."/>
        </authorList>
    </citation>
    <scope>NUCLEOTIDE SEQUENCE</scope>
    <source>
        <strain evidence="15">MM2021_4</strain>
    </source>
</reference>
<evidence type="ECO:0000256" key="9">
    <source>
        <dbReference type="ARBA" id="ARBA00038408"/>
    </source>
</evidence>
<keyword evidence="6 13" id="KW-0472">Membrane</keyword>
<feature type="domain" description="PpiC" evidence="14">
    <location>
        <begin position="268"/>
        <end position="371"/>
    </location>
</feature>
<gene>
    <name evidence="15" type="ORF">J1777_02190</name>
</gene>
<keyword evidence="5 13" id="KW-1133">Transmembrane helix</keyword>
<dbReference type="Pfam" id="PF13624">
    <property type="entry name" value="SurA_N_3"/>
    <property type="match status" value="1"/>
</dbReference>
<comment type="subcellular location">
    <subcellularLocation>
        <location evidence="1">Cell inner membrane</location>
        <topology evidence="1">Single-pass type II membrane protein</topology>
        <orientation evidence="1">Periplasmic side</orientation>
    </subcellularLocation>
</comment>
<dbReference type="Pfam" id="PF13616">
    <property type="entry name" value="Rotamase_3"/>
    <property type="match status" value="1"/>
</dbReference>
<keyword evidence="3" id="KW-0997">Cell inner membrane</keyword>
<dbReference type="EMBL" id="JAFNME010000003">
    <property type="protein sequence ID" value="MBO1248649.1"/>
    <property type="molecule type" value="Genomic_DNA"/>
</dbReference>
<dbReference type="PROSITE" id="PS01096">
    <property type="entry name" value="PPIC_PPIASE_1"/>
    <property type="match status" value="1"/>
</dbReference>
<dbReference type="RefSeq" id="WP_207574203.1">
    <property type="nucleotide sequence ID" value="NZ_JAFNME010000003.1"/>
</dbReference>
<dbReference type="SUPFAM" id="SSF54534">
    <property type="entry name" value="FKBP-like"/>
    <property type="match status" value="1"/>
</dbReference>
<organism evidence="15 16">
    <name type="scientific">Comamonas denitrificans</name>
    <dbReference type="NCBI Taxonomy" id="117506"/>
    <lineage>
        <taxon>Bacteria</taxon>
        <taxon>Pseudomonadati</taxon>
        <taxon>Pseudomonadota</taxon>
        <taxon>Betaproteobacteria</taxon>
        <taxon>Burkholderiales</taxon>
        <taxon>Comamonadaceae</taxon>
        <taxon>Comamonas</taxon>
    </lineage>
</organism>
<evidence type="ECO:0000256" key="2">
    <source>
        <dbReference type="ARBA" id="ARBA00022475"/>
    </source>
</evidence>
<feature type="transmembrane region" description="Helical" evidence="13">
    <location>
        <begin position="12"/>
        <end position="29"/>
    </location>
</feature>
<evidence type="ECO:0000259" key="14">
    <source>
        <dbReference type="PROSITE" id="PS50198"/>
    </source>
</evidence>
<keyword evidence="4 13" id="KW-0812">Transmembrane</keyword>
<keyword evidence="7" id="KW-0143">Chaperone</keyword>
<comment type="caution">
    <text evidence="15">The sequence shown here is derived from an EMBL/GenBank/DDBJ whole genome shotgun (WGS) entry which is preliminary data.</text>
</comment>
<dbReference type="GO" id="GO:0003755">
    <property type="term" value="F:peptidyl-prolyl cis-trans isomerase activity"/>
    <property type="evidence" value="ECO:0007669"/>
    <property type="project" value="UniProtKB-KW"/>
</dbReference>
<dbReference type="SUPFAM" id="SSF109998">
    <property type="entry name" value="Triger factor/SurA peptide-binding domain-like"/>
    <property type="match status" value="1"/>
</dbReference>
<evidence type="ECO:0000313" key="15">
    <source>
        <dbReference type="EMBL" id="MBO1248649.1"/>
    </source>
</evidence>
<name>A0A939GV66_9BURK</name>
<evidence type="ECO:0000256" key="6">
    <source>
        <dbReference type="ARBA" id="ARBA00023136"/>
    </source>
</evidence>
<dbReference type="Gene3D" id="3.10.50.40">
    <property type="match status" value="1"/>
</dbReference>
<dbReference type="Proteomes" id="UP000664731">
    <property type="component" value="Unassembled WGS sequence"/>
</dbReference>
<dbReference type="InterPro" id="IPR046357">
    <property type="entry name" value="PPIase_dom_sf"/>
</dbReference>
<evidence type="ECO:0000256" key="10">
    <source>
        <dbReference type="ARBA" id="ARBA00040743"/>
    </source>
</evidence>
<dbReference type="InterPro" id="IPR000297">
    <property type="entry name" value="PPIase_PpiC"/>
</dbReference>
<comment type="similarity">
    <text evidence="9">Belongs to the PpiD chaperone family.</text>
</comment>
<evidence type="ECO:0000256" key="3">
    <source>
        <dbReference type="ARBA" id="ARBA00022519"/>
    </source>
</evidence>
<evidence type="ECO:0000256" key="11">
    <source>
        <dbReference type="ARBA" id="ARBA00042775"/>
    </source>
</evidence>
<sequence length="634" mass="69559">MLESIRKHSKFVMILLFLLIIPSFILVGIDSNYFSGSSPVVARVDGKDITQDDWDNAHRMEADRLRAEQPGLDAKLLDTPEARYATLERLVRDRVFQVAAQKLHLAASDATLARELQKIPAIANLRKADGSLDTEGYRNLLAAQGMTPEGFEASVRRDISLGQVLGGVMNSALATQPIADLALDALQQRREIQLALFDTARYSDQVQPTDADLQAYYEQHKTQYEQAEQASIEYLVLDLPAVRARITINEDDLRTYYKENGARLAGVQQERRASHILINAPKTMPAAEREAAKAKANELLAQVKAEPANFASVAKTHSQDPGSAPQGGDLGFFARGAMVPEFEKIAFSLNKGEISDVVETEFGYHIIQLTDTKEPAIPSFDALRPKIEETLKDQQAQRQFAEAAENFTNSVYEQSESLSPTAEKLGLTIQHADNVQRIPGPNAVAPLNNERFLEALFSSDSLSNQRNTDAVEFGSSQLVSGRIVAYTPAKQLGLDEVRDQVRAQYIAQEAAKLAQKQGATELAAWQADATKAGKQLQAPVVVSRAETQNISPTVIAAALQAPVSQLPTFVGVDLGAAGYAIAKINAVLPTEDKPKELSEMALIQYEQLHSQAEGAAYYEMLKKKFNVQFKISKP</sequence>
<proteinExistence type="inferred from homology"/>
<dbReference type="PROSITE" id="PS50198">
    <property type="entry name" value="PPIC_PPIASE_2"/>
    <property type="match status" value="1"/>
</dbReference>
<dbReference type="GO" id="GO:0005886">
    <property type="term" value="C:plasma membrane"/>
    <property type="evidence" value="ECO:0007669"/>
    <property type="project" value="UniProtKB-SubCell"/>
</dbReference>
<keyword evidence="2" id="KW-1003">Cell membrane</keyword>
<evidence type="ECO:0000256" key="4">
    <source>
        <dbReference type="ARBA" id="ARBA00022692"/>
    </source>
</evidence>
<keyword evidence="12" id="KW-0697">Rotamase</keyword>
<accession>A0A939GV66</accession>
<dbReference type="PANTHER" id="PTHR47529">
    <property type="entry name" value="PEPTIDYL-PROLYL CIS-TRANS ISOMERASE D"/>
    <property type="match status" value="1"/>
</dbReference>
<dbReference type="InterPro" id="IPR023058">
    <property type="entry name" value="PPIase_PpiC_CS"/>
</dbReference>